<gene>
    <name evidence="3" type="ORF">SAMN05216269_1176</name>
</gene>
<evidence type="ECO:0000256" key="1">
    <source>
        <dbReference type="SAM" id="Phobius"/>
    </source>
</evidence>
<dbReference type="STRING" id="178356.SAMN05216269_1176"/>
<dbReference type="Pfam" id="PF06580">
    <property type="entry name" value="His_kinase"/>
    <property type="match status" value="1"/>
</dbReference>
<accession>A0A1M7PFQ8</accession>
<feature type="transmembrane region" description="Helical" evidence="1">
    <location>
        <begin position="9"/>
        <end position="29"/>
    </location>
</feature>
<feature type="transmembrane region" description="Helical" evidence="1">
    <location>
        <begin position="79"/>
        <end position="97"/>
    </location>
</feature>
<dbReference type="InterPro" id="IPR010559">
    <property type="entry name" value="Sig_transdc_His_kin_internal"/>
</dbReference>
<dbReference type="OrthoDB" id="9809908at2"/>
<dbReference type="GO" id="GO:0016020">
    <property type="term" value="C:membrane"/>
    <property type="evidence" value="ECO:0007669"/>
    <property type="project" value="InterPro"/>
</dbReference>
<dbReference type="RefSeq" id="WP_073211092.1">
    <property type="nucleotide sequence ID" value="NZ_FRCL01000017.1"/>
</dbReference>
<keyword evidence="3" id="KW-0418">Kinase</keyword>
<feature type="domain" description="Signal transduction histidine kinase internal region" evidence="2">
    <location>
        <begin position="157"/>
        <end position="234"/>
    </location>
</feature>
<keyword evidence="1" id="KW-0472">Membrane</keyword>
<dbReference type="PANTHER" id="PTHR34220">
    <property type="entry name" value="SENSOR HISTIDINE KINASE YPDA"/>
    <property type="match status" value="1"/>
</dbReference>
<sequence length="353" mass="41330">MPRKIRLKVTIEPVIHFIIWGSFFLFVWFEVRTLGSFRKQDDSIYPPMIWSTILSIILFYFNALYLIPRFFSKQQYRLYITLMIVLYIGTVLINSVLDHFYTISLFSSEKEPFFSEILLNFQTKTLILSLSTAYGLTKNWLISKKLQQQLASDKLSAELKYLKAQINPHFLFNTLNMAFASAIKSNDEGTADIIEKLSGLMRYVLYESNEDKVILEKEINYIDNYINLQLQRLSPEIASQVKYEVKGNFQNLKIAPMILIPFIENVFKHGIMLSKKAEMSIFIFLYSDTLILETRNLKNNSPVGTNKEHSGIGMKNVKERLLLLYPNQHQLEIKNEEHLFQVRLEIQLKPIQL</sequence>
<dbReference type="AlphaFoldDB" id="A0A1M7PFQ8"/>
<keyword evidence="1" id="KW-1133">Transmembrane helix</keyword>
<dbReference type="InterPro" id="IPR050640">
    <property type="entry name" value="Bact_2-comp_sensor_kinase"/>
</dbReference>
<keyword evidence="1" id="KW-0812">Transmembrane</keyword>
<evidence type="ECO:0000259" key="2">
    <source>
        <dbReference type="Pfam" id="PF06580"/>
    </source>
</evidence>
<name>A0A1M7PFQ8_9FLAO</name>
<dbReference type="PANTHER" id="PTHR34220:SF7">
    <property type="entry name" value="SENSOR HISTIDINE KINASE YPDA"/>
    <property type="match status" value="1"/>
</dbReference>
<reference evidence="4" key="1">
    <citation type="submission" date="2016-11" db="EMBL/GenBank/DDBJ databases">
        <authorList>
            <person name="Varghese N."/>
            <person name="Submissions S."/>
        </authorList>
    </citation>
    <scope>NUCLEOTIDE SEQUENCE [LARGE SCALE GENOMIC DNA]</scope>
    <source>
        <strain evidence="4">CGMCC 1.2749</strain>
    </source>
</reference>
<keyword evidence="3" id="KW-0808">Transferase</keyword>
<proteinExistence type="predicted"/>
<protein>
    <submittedName>
        <fullName evidence="3">Histidine kinase</fullName>
    </submittedName>
</protein>
<evidence type="ECO:0000313" key="4">
    <source>
        <dbReference type="Proteomes" id="UP000184092"/>
    </source>
</evidence>
<evidence type="ECO:0000313" key="3">
    <source>
        <dbReference type="EMBL" id="SHN15850.1"/>
    </source>
</evidence>
<dbReference type="EMBL" id="FRCL01000017">
    <property type="protein sequence ID" value="SHN15850.1"/>
    <property type="molecule type" value="Genomic_DNA"/>
</dbReference>
<keyword evidence="4" id="KW-1185">Reference proteome</keyword>
<organism evidence="3 4">
    <name type="scientific">Flavobacterium xinjiangense</name>
    <dbReference type="NCBI Taxonomy" id="178356"/>
    <lineage>
        <taxon>Bacteria</taxon>
        <taxon>Pseudomonadati</taxon>
        <taxon>Bacteroidota</taxon>
        <taxon>Flavobacteriia</taxon>
        <taxon>Flavobacteriales</taxon>
        <taxon>Flavobacteriaceae</taxon>
        <taxon>Flavobacterium</taxon>
    </lineage>
</organism>
<dbReference type="Proteomes" id="UP000184092">
    <property type="component" value="Unassembled WGS sequence"/>
</dbReference>
<feature type="transmembrane region" description="Helical" evidence="1">
    <location>
        <begin position="49"/>
        <end position="67"/>
    </location>
</feature>
<dbReference type="GO" id="GO:0000155">
    <property type="term" value="F:phosphorelay sensor kinase activity"/>
    <property type="evidence" value="ECO:0007669"/>
    <property type="project" value="InterPro"/>
</dbReference>